<dbReference type="STRING" id="1045773.SAMN05216555_104280"/>
<proteinExistence type="predicted"/>
<dbReference type="OrthoDB" id="3828886at2"/>
<gene>
    <name evidence="1" type="ORF">SAMN05216555_104280</name>
</gene>
<accession>A0A1G8NKI9</accession>
<name>A0A1G8NKI9_9MICC</name>
<organism evidence="1 2">
    <name type="scientific">Arthrobacter cupressi</name>
    <dbReference type="NCBI Taxonomy" id="1045773"/>
    <lineage>
        <taxon>Bacteria</taxon>
        <taxon>Bacillati</taxon>
        <taxon>Actinomycetota</taxon>
        <taxon>Actinomycetes</taxon>
        <taxon>Micrococcales</taxon>
        <taxon>Micrococcaceae</taxon>
        <taxon>Arthrobacter</taxon>
    </lineage>
</organism>
<sequence>MRKLWAAVALGTTALLGSGCQPESAPCPAIAMAPVVGLTIAEDYVPTVQGVHLRACQDGTCKEADLKLMPGSRSIPQACSTGPDGACSATMQPDGTMYGLLDMGVLTASPISAKVTGTASTGRPLPVRTLDFTPKILKPFGEKCGTVITANLVLDASGLKQAA</sequence>
<evidence type="ECO:0000313" key="2">
    <source>
        <dbReference type="Proteomes" id="UP000182130"/>
    </source>
</evidence>
<protein>
    <submittedName>
        <fullName evidence="1">Uncharacterized protein</fullName>
    </submittedName>
</protein>
<dbReference type="PROSITE" id="PS51257">
    <property type="entry name" value="PROKAR_LIPOPROTEIN"/>
    <property type="match status" value="1"/>
</dbReference>
<dbReference type="AlphaFoldDB" id="A0A1G8NKI9"/>
<evidence type="ECO:0000313" key="1">
    <source>
        <dbReference type="EMBL" id="SDI80744.1"/>
    </source>
</evidence>
<dbReference type="Proteomes" id="UP000182130">
    <property type="component" value="Unassembled WGS sequence"/>
</dbReference>
<keyword evidence="2" id="KW-1185">Reference proteome</keyword>
<dbReference type="RefSeq" id="WP_074588075.1">
    <property type="nucleotide sequence ID" value="NZ_FNEI01000004.1"/>
</dbReference>
<reference evidence="2" key="1">
    <citation type="submission" date="2016-10" db="EMBL/GenBank/DDBJ databases">
        <authorList>
            <person name="Varghese N."/>
            <person name="Submissions S."/>
        </authorList>
    </citation>
    <scope>NUCLEOTIDE SEQUENCE [LARGE SCALE GENOMIC DNA]</scope>
    <source>
        <strain evidence="2">CGMCC 1.10783</strain>
    </source>
</reference>
<dbReference type="EMBL" id="FNEI01000004">
    <property type="protein sequence ID" value="SDI80744.1"/>
    <property type="molecule type" value="Genomic_DNA"/>
</dbReference>